<organism evidence="5 6">
    <name type="scientific">Gaiella occulta</name>
    <dbReference type="NCBI Taxonomy" id="1002870"/>
    <lineage>
        <taxon>Bacteria</taxon>
        <taxon>Bacillati</taxon>
        <taxon>Actinomycetota</taxon>
        <taxon>Thermoleophilia</taxon>
        <taxon>Gaiellales</taxon>
        <taxon>Gaiellaceae</taxon>
        <taxon>Gaiella</taxon>
    </lineage>
</organism>
<dbReference type="EMBL" id="QQZY01000006">
    <property type="protein sequence ID" value="RDI73917.1"/>
    <property type="molecule type" value="Genomic_DNA"/>
</dbReference>
<dbReference type="InterPro" id="IPR000277">
    <property type="entry name" value="Cys/Met-Metab_PyrdxlP-dep_enz"/>
</dbReference>
<keyword evidence="6" id="KW-1185">Reference proteome</keyword>
<dbReference type="GO" id="GO:0030170">
    <property type="term" value="F:pyridoxal phosphate binding"/>
    <property type="evidence" value="ECO:0007669"/>
    <property type="project" value="InterPro"/>
</dbReference>
<name>A0A7M2YWR5_9ACTN</name>
<dbReference type="Pfam" id="PF01053">
    <property type="entry name" value="Cys_Met_Meta_PP"/>
    <property type="match status" value="1"/>
</dbReference>
<dbReference type="Gene3D" id="3.90.1150.10">
    <property type="entry name" value="Aspartate Aminotransferase, domain 1"/>
    <property type="match status" value="1"/>
</dbReference>
<keyword evidence="5" id="KW-0456">Lyase</keyword>
<dbReference type="GO" id="GO:0005737">
    <property type="term" value="C:cytoplasm"/>
    <property type="evidence" value="ECO:0007669"/>
    <property type="project" value="TreeGrafter"/>
</dbReference>
<dbReference type="Proteomes" id="UP000254134">
    <property type="component" value="Unassembled WGS sequence"/>
</dbReference>
<dbReference type="GO" id="GO:0019343">
    <property type="term" value="P:cysteine biosynthetic process via cystathionine"/>
    <property type="evidence" value="ECO:0007669"/>
    <property type="project" value="TreeGrafter"/>
</dbReference>
<comment type="caution">
    <text evidence="5">The sequence shown here is derived from an EMBL/GenBank/DDBJ whole genome shotgun (WGS) entry which is preliminary data.</text>
</comment>
<protein>
    <submittedName>
        <fullName evidence="5">Cystathionine beta-lyase/cystathionine gamma-synthase</fullName>
    </submittedName>
</protein>
<accession>A0A7M2YWR5</accession>
<dbReference type="Gene3D" id="3.40.640.10">
    <property type="entry name" value="Type I PLP-dependent aspartate aminotransferase-like (Major domain)"/>
    <property type="match status" value="1"/>
</dbReference>
<dbReference type="AlphaFoldDB" id="A0A7M2YWR5"/>
<evidence type="ECO:0000313" key="5">
    <source>
        <dbReference type="EMBL" id="RDI73917.1"/>
    </source>
</evidence>
<dbReference type="GO" id="GO:0019346">
    <property type="term" value="P:transsulfuration"/>
    <property type="evidence" value="ECO:0007669"/>
    <property type="project" value="InterPro"/>
</dbReference>
<evidence type="ECO:0000313" key="6">
    <source>
        <dbReference type="Proteomes" id="UP000254134"/>
    </source>
</evidence>
<proteinExistence type="inferred from homology"/>
<dbReference type="InterPro" id="IPR015421">
    <property type="entry name" value="PyrdxlP-dep_Trfase_major"/>
</dbReference>
<evidence type="ECO:0000256" key="2">
    <source>
        <dbReference type="ARBA" id="ARBA00009077"/>
    </source>
</evidence>
<dbReference type="GO" id="GO:0004123">
    <property type="term" value="F:cystathionine gamma-lyase activity"/>
    <property type="evidence" value="ECO:0007669"/>
    <property type="project" value="TreeGrafter"/>
</dbReference>
<reference evidence="5 6" key="1">
    <citation type="submission" date="2018-07" db="EMBL/GenBank/DDBJ databases">
        <title>High-quality-draft genome sequence of Gaiella occulta.</title>
        <authorList>
            <person name="Severino R."/>
            <person name="Froufe H.J.C."/>
            <person name="Rainey F.A."/>
            <person name="Barroso C."/>
            <person name="Albuquerque L."/>
            <person name="Lobo-Da-Cunha A."/>
            <person name="Da Costa M.S."/>
            <person name="Egas C."/>
        </authorList>
    </citation>
    <scope>NUCLEOTIDE SEQUENCE [LARGE SCALE GENOMIC DNA]</scope>
    <source>
        <strain evidence="5 6">F2-233</strain>
    </source>
</reference>
<dbReference type="SUPFAM" id="SSF53383">
    <property type="entry name" value="PLP-dependent transferases"/>
    <property type="match status" value="1"/>
</dbReference>
<dbReference type="InterPro" id="IPR015422">
    <property type="entry name" value="PyrdxlP-dep_Trfase_small"/>
</dbReference>
<sequence length="502" mass="54118">MGDPRPPAASGGLLAAALADLRVDFDQLLSLCRSAEADLEAAEVELGAVALHEATRELLARQRLSSRRRYRAAGERLQSLRALAAEGAPSPSLVGELATEKRSLADLLRAEQALLAALVGAADWQSPSFLHSTLPAAGRQCGRIRPHWNDYKRDRHLDADAYERRYLRAMVDGPAGLRALLTSCGMAAFTTVLSFLQLERRLERPVLAGAGLYHESRLLLEKALPGRVQLVDEGDNGALLRSIDELRPSAVFLDSLSNTKWMPVPDLAAVLERLRGSDTYLVVDNTGLSVACQPFALAGGPVRLIVFESLLKYAQLGLDRANAGVIVARRGDAELLAGYREHLGTNVADVAVHALPRPDRPVLMRRLARLQRNALILAERLGEQAQGSVEIVYPGLPGHPCARASRRLSFRGGCLSIVFRGTDASLRRERALVEAAVAEAARRGIALLAGSSFGFDTTRIYLTAARAECGEPFVRVAAGSEHRLELETLAAALAAAVQRVGE</sequence>
<comment type="similarity">
    <text evidence="2 4">Belongs to the trans-sulfuration enzymes family.</text>
</comment>
<comment type="cofactor">
    <cofactor evidence="1 4">
        <name>pyridoxal 5'-phosphate</name>
        <dbReference type="ChEBI" id="CHEBI:597326"/>
    </cofactor>
</comment>
<evidence type="ECO:0000256" key="3">
    <source>
        <dbReference type="ARBA" id="ARBA00022898"/>
    </source>
</evidence>
<keyword evidence="3 4" id="KW-0663">Pyridoxal phosphate</keyword>
<dbReference type="PANTHER" id="PTHR11808:SF15">
    <property type="entry name" value="CYSTATHIONINE GAMMA-LYASE"/>
    <property type="match status" value="1"/>
</dbReference>
<reference evidence="6" key="2">
    <citation type="journal article" date="2019" name="MicrobiologyOpen">
        <title>High-quality draft genome sequence of Gaiella occulta isolated from a 150 meter deep mineral water borehole and comparison with the genome sequences of other deep-branching lineages of the phylum Actinobacteria.</title>
        <authorList>
            <person name="Severino R."/>
            <person name="Froufe H.J.C."/>
            <person name="Barroso C."/>
            <person name="Albuquerque L."/>
            <person name="Lobo-da-Cunha A."/>
            <person name="da Costa M.S."/>
            <person name="Egas C."/>
        </authorList>
    </citation>
    <scope>NUCLEOTIDE SEQUENCE [LARGE SCALE GENOMIC DNA]</scope>
    <source>
        <strain evidence="6">F2-233</strain>
    </source>
</reference>
<evidence type="ECO:0000256" key="4">
    <source>
        <dbReference type="RuleBase" id="RU362118"/>
    </source>
</evidence>
<dbReference type="InterPro" id="IPR015424">
    <property type="entry name" value="PyrdxlP-dep_Trfase"/>
</dbReference>
<evidence type="ECO:0000256" key="1">
    <source>
        <dbReference type="ARBA" id="ARBA00001933"/>
    </source>
</evidence>
<dbReference type="PANTHER" id="PTHR11808">
    <property type="entry name" value="TRANS-SULFURATION ENZYME FAMILY MEMBER"/>
    <property type="match status" value="1"/>
</dbReference>
<gene>
    <name evidence="5" type="ORF">Gocc_2481</name>
</gene>